<gene>
    <name evidence="2" type="ORF">N7494_013184</name>
</gene>
<feature type="domain" description="Reverse transcriptase" evidence="1">
    <location>
        <begin position="1"/>
        <end position="175"/>
    </location>
</feature>
<dbReference type="PANTHER" id="PTHR33050:SF7">
    <property type="entry name" value="RIBONUCLEASE H"/>
    <property type="match status" value="1"/>
</dbReference>
<dbReference type="EMBL" id="JAQIZZ010000010">
    <property type="protein sequence ID" value="KAJ5522998.1"/>
    <property type="molecule type" value="Genomic_DNA"/>
</dbReference>
<protein>
    <recommendedName>
        <fullName evidence="1">Reverse transcriptase domain-containing protein</fullName>
    </recommendedName>
</protein>
<evidence type="ECO:0000313" key="3">
    <source>
        <dbReference type="Proteomes" id="UP001220324"/>
    </source>
</evidence>
<dbReference type="InterPro" id="IPR043502">
    <property type="entry name" value="DNA/RNA_pol_sf"/>
</dbReference>
<dbReference type="InterPro" id="IPR052055">
    <property type="entry name" value="Hepadnavirus_pol/RT"/>
</dbReference>
<keyword evidence="3" id="KW-1185">Reference proteome</keyword>
<dbReference type="Proteomes" id="UP001220324">
    <property type="component" value="Unassembled WGS sequence"/>
</dbReference>
<comment type="caution">
    <text evidence="2">The sequence shown here is derived from an EMBL/GenBank/DDBJ whole genome shotgun (WGS) entry which is preliminary data.</text>
</comment>
<sequence>MGDGAASMTYLGRLDKALTRLPGHTGLLVSDRIPDNRSYLRAGHTSWPRLHNHQEDIKDAFRIVPVAEDNQHLFAFQWNGSTYVECCLPFGLVTAPFLTNLIAEAFHWILQCHLPAFHINHYLDDFIVIAQSPLVSEPTGPFDEVYNRVTDYLRIPRNTKKDQQGTCVTVLGIQIDSIAMEARLPPEKLCRATLDAAACLTAGSLSLKQTERFAGLLSFCSRVVRLGRTRLQSLYSF</sequence>
<organism evidence="2 3">
    <name type="scientific">Penicillium frequentans</name>
    <dbReference type="NCBI Taxonomy" id="3151616"/>
    <lineage>
        <taxon>Eukaryota</taxon>
        <taxon>Fungi</taxon>
        <taxon>Dikarya</taxon>
        <taxon>Ascomycota</taxon>
        <taxon>Pezizomycotina</taxon>
        <taxon>Eurotiomycetes</taxon>
        <taxon>Eurotiomycetidae</taxon>
        <taxon>Eurotiales</taxon>
        <taxon>Aspergillaceae</taxon>
        <taxon>Penicillium</taxon>
    </lineage>
</organism>
<dbReference type="SUPFAM" id="SSF56672">
    <property type="entry name" value="DNA/RNA polymerases"/>
    <property type="match status" value="1"/>
</dbReference>
<dbReference type="Pfam" id="PF00078">
    <property type="entry name" value="RVT_1"/>
    <property type="match status" value="1"/>
</dbReference>
<accession>A0AAD6CKA9</accession>
<dbReference type="PROSITE" id="PS50878">
    <property type="entry name" value="RT_POL"/>
    <property type="match status" value="1"/>
</dbReference>
<evidence type="ECO:0000259" key="1">
    <source>
        <dbReference type="PROSITE" id="PS50878"/>
    </source>
</evidence>
<reference evidence="2 3" key="1">
    <citation type="journal article" date="2023" name="IMA Fungus">
        <title>Comparative genomic study of the Penicillium genus elucidates a diverse pangenome and 15 lateral gene transfer events.</title>
        <authorList>
            <person name="Petersen C."/>
            <person name="Sorensen T."/>
            <person name="Nielsen M.R."/>
            <person name="Sondergaard T.E."/>
            <person name="Sorensen J.L."/>
            <person name="Fitzpatrick D.A."/>
            <person name="Frisvad J.C."/>
            <person name="Nielsen K.L."/>
        </authorList>
    </citation>
    <scope>NUCLEOTIDE SEQUENCE [LARGE SCALE GENOMIC DNA]</scope>
    <source>
        <strain evidence="2 3">IBT 35679</strain>
    </source>
</reference>
<dbReference type="InterPro" id="IPR000477">
    <property type="entry name" value="RT_dom"/>
</dbReference>
<dbReference type="AlphaFoldDB" id="A0AAD6CKA9"/>
<evidence type="ECO:0000313" key="2">
    <source>
        <dbReference type="EMBL" id="KAJ5522998.1"/>
    </source>
</evidence>
<proteinExistence type="predicted"/>
<dbReference type="PANTHER" id="PTHR33050">
    <property type="entry name" value="REVERSE TRANSCRIPTASE DOMAIN-CONTAINING PROTEIN"/>
    <property type="match status" value="1"/>
</dbReference>
<name>A0AAD6CKA9_9EURO</name>